<feature type="domain" description="EGF-like" evidence="3">
    <location>
        <begin position="305"/>
        <end position="341"/>
    </location>
</feature>
<keyword evidence="5" id="KW-1185">Reference proteome</keyword>
<keyword evidence="2" id="KW-0472">Membrane</keyword>
<dbReference type="InterPro" id="IPR009030">
    <property type="entry name" value="Growth_fac_rcpt_cys_sf"/>
</dbReference>
<dbReference type="InterPro" id="IPR050778">
    <property type="entry name" value="Cueball_EGF_LRP_Nidogen"/>
</dbReference>
<feature type="domain" description="EGF-like" evidence="3">
    <location>
        <begin position="907"/>
        <end position="942"/>
    </location>
</feature>
<feature type="repeat" description="LDL-receptor class B" evidence="1">
    <location>
        <begin position="770"/>
        <end position="814"/>
    </location>
</feature>
<keyword evidence="2" id="KW-0812">Transmembrane</keyword>
<dbReference type="Pfam" id="PF00058">
    <property type="entry name" value="Ldl_recept_b"/>
    <property type="match status" value="5"/>
</dbReference>
<proteinExistence type="predicted"/>
<dbReference type="InterPro" id="IPR000033">
    <property type="entry name" value="LDLR_classB_rpt"/>
</dbReference>
<accession>A0ABQ9FR07</accession>
<dbReference type="PANTHER" id="PTHR46513">
    <property type="entry name" value="VITELLOGENIN RECEPTOR-LIKE PROTEIN-RELATED-RELATED"/>
    <property type="match status" value="1"/>
</dbReference>
<reference evidence="4 5" key="1">
    <citation type="submission" date="2022-12" db="EMBL/GenBank/DDBJ databases">
        <title>Chromosome-level genome of Tegillarca granosa.</title>
        <authorList>
            <person name="Kim J."/>
        </authorList>
    </citation>
    <scope>NUCLEOTIDE SEQUENCE [LARGE SCALE GENOMIC DNA]</scope>
    <source>
        <strain evidence="4">Teg-2019</strain>
        <tissue evidence="4">Adductor muscle</tissue>
    </source>
</reference>
<name>A0ABQ9FR07_TEGGR</name>
<evidence type="ECO:0000256" key="2">
    <source>
        <dbReference type="SAM" id="Phobius"/>
    </source>
</evidence>
<evidence type="ECO:0000313" key="4">
    <source>
        <dbReference type="EMBL" id="KAJ8319686.1"/>
    </source>
</evidence>
<dbReference type="PROSITE" id="PS51120">
    <property type="entry name" value="LDLRB"/>
    <property type="match status" value="7"/>
</dbReference>
<dbReference type="InterPro" id="IPR000742">
    <property type="entry name" value="EGF"/>
</dbReference>
<dbReference type="SUPFAM" id="SSF63825">
    <property type="entry name" value="YWTD domain"/>
    <property type="match status" value="3"/>
</dbReference>
<evidence type="ECO:0000313" key="5">
    <source>
        <dbReference type="Proteomes" id="UP001217089"/>
    </source>
</evidence>
<gene>
    <name evidence="4" type="ORF">KUTeg_002762</name>
</gene>
<comment type="caution">
    <text evidence="4">The sequence shown here is derived from an EMBL/GenBank/DDBJ whole genome shotgun (WGS) entry which is preliminary data.</text>
</comment>
<dbReference type="SUPFAM" id="SSF57184">
    <property type="entry name" value="Growth factor receptor domain"/>
    <property type="match status" value="1"/>
</dbReference>
<protein>
    <recommendedName>
        <fullName evidence="3">EGF-like domain-containing protein</fullName>
    </recommendedName>
</protein>
<evidence type="ECO:0000259" key="3">
    <source>
        <dbReference type="SMART" id="SM00181"/>
    </source>
</evidence>
<evidence type="ECO:0000256" key="1">
    <source>
        <dbReference type="PROSITE-ProRule" id="PRU00461"/>
    </source>
</evidence>
<dbReference type="EMBL" id="JARBDR010000158">
    <property type="protein sequence ID" value="KAJ8319686.1"/>
    <property type="molecule type" value="Genomic_DNA"/>
</dbReference>
<dbReference type="SMART" id="SM00181">
    <property type="entry name" value="EGF"/>
    <property type="match status" value="3"/>
</dbReference>
<organism evidence="4 5">
    <name type="scientific">Tegillarca granosa</name>
    <name type="common">Malaysian cockle</name>
    <name type="synonym">Anadara granosa</name>
    <dbReference type="NCBI Taxonomy" id="220873"/>
    <lineage>
        <taxon>Eukaryota</taxon>
        <taxon>Metazoa</taxon>
        <taxon>Spiralia</taxon>
        <taxon>Lophotrochozoa</taxon>
        <taxon>Mollusca</taxon>
        <taxon>Bivalvia</taxon>
        <taxon>Autobranchia</taxon>
        <taxon>Pteriomorphia</taxon>
        <taxon>Arcoida</taxon>
        <taxon>Arcoidea</taxon>
        <taxon>Arcidae</taxon>
        <taxon>Tegillarca</taxon>
    </lineage>
</organism>
<feature type="repeat" description="LDL-receptor class B" evidence="1">
    <location>
        <begin position="815"/>
        <end position="857"/>
    </location>
</feature>
<feature type="repeat" description="LDL-receptor class B" evidence="1">
    <location>
        <begin position="83"/>
        <end position="126"/>
    </location>
</feature>
<feature type="repeat" description="LDL-receptor class B" evidence="1">
    <location>
        <begin position="172"/>
        <end position="215"/>
    </location>
</feature>
<dbReference type="SMART" id="SM00135">
    <property type="entry name" value="LY"/>
    <property type="match status" value="11"/>
</dbReference>
<dbReference type="PANTHER" id="PTHR46513:SF44">
    <property type="entry name" value="LDL RECEPTOR RELATED PROTEIN 4"/>
    <property type="match status" value="1"/>
</dbReference>
<feature type="domain" description="EGF-like" evidence="3">
    <location>
        <begin position="599"/>
        <end position="632"/>
    </location>
</feature>
<feature type="repeat" description="LDL-receptor class B" evidence="1">
    <location>
        <begin position="682"/>
        <end position="725"/>
    </location>
</feature>
<dbReference type="Gene3D" id="2.120.10.30">
    <property type="entry name" value="TolB, C-terminal domain"/>
    <property type="match status" value="4"/>
</dbReference>
<keyword evidence="2" id="KW-1133">Transmembrane helix</keyword>
<dbReference type="InterPro" id="IPR011042">
    <property type="entry name" value="6-blade_b-propeller_TolB-like"/>
</dbReference>
<sequence>MAGFFIKKVIFIFGCLIFTKAVRHQRNLIWSMSPSLQIGVSRIVGIEGDPEVWVPNANVTVRHISAPHAGWQFRGLAFQYATQTLYWSEKNNKRVQALVLNGSTSTRSVYTGTSKEVDGLVVDWVSNNLYLADPNYNWILLVPLNTTETLYKLITRSGLDKPHGLAVYPKKGYLFWSDWGEVPKIEMSDLLGKNRRILISTDVHHPRGLAVDYDQNILYWVDSFKDTVESVEFNGNSRRILIVQPGTNFFGIALFKKFLFVTEQEEGHLRIFDKYSGKGYINYQLGYIPFGVIMYDEETQEIHNGCRDLGCEQICIDNPPAGPQCYCADGYQLKDDQKSCEVSQFFTEPSHIYAIRDAICQYPAHIGDMSLVNITLDKQCFLKTSKGFLALTFDGEKQTLYYTENNTNSIGRVQLRRGAYTDTIIRGVGEVKGLALDWTTDNLYWTDSTKRKIMVAKVDGRFQKALINSDLQEPLGIAVHPKRGRIYWTDPGRSVIETSLMTGDGRQTLDMKTAMYAICKYDLTTGTDEILYRQQFSSFYGVSVYQDFLIWTDSGDMNGIHVADMLTLTKKRGILHPQVGKAGDVILYDKLNQPKFNGSCAVNNGGCDQLCLSSFCSCGVGFELSDDLKTCYSDMYSDNFVLVADAYQKQIFQVGIYENRISAVSLSEHFRPIALDYDPIRQKIYWTDNEAKTLKQANIDGGSEVTMRALTTNSVLDGVAVDYLNNLLYYTDAGLDTITVVSLSKIMVYKTIITEDLAEPRDIVVHPSLGRMFWSDWGKKSKIEAADMDGNNRMILVNFTTTAWPNGIAMDYYDNRIYWIDARNDKIESIDIDGKDRRLILLEDKTHYFGLSLSGPYLYFTDWTKNYISRIRKTGEGSVEQVGPDQFSRLNGIVAHSSTEILKDTSVCFYSNCDHICIPLPGKTYVCTCADNYYLKGMKKCKLIGDNSTDETTIAITSFPVNTSNSVKFLNSKQGNSNLQVGGIVAIAIVCGTVTIIAIVASVMLYRRWRFQFIPHDRLVEDNHVGSFYRIAFPDNSNKFEPQVDIGIENPYYNRMVENNS</sequence>
<dbReference type="Proteomes" id="UP001217089">
    <property type="component" value="Unassembled WGS sequence"/>
</dbReference>
<feature type="transmembrane region" description="Helical" evidence="2">
    <location>
        <begin position="981"/>
        <end position="1006"/>
    </location>
</feature>
<feature type="repeat" description="LDL-receptor class B" evidence="1">
    <location>
        <begin position="216"/>
        <end position="258"/>
    </location>
</feature>
<feature type="repeat" description="LDL-receptor class B" evidence="1">
    <location>
        <begin position="441"/>
        <end position="483"/>
    </location>
</feature>